<proteinExistence type="predicted"/>
<evidence type="ECO:0000256" key="1">
    <source>
        <dbReference type="SAM" id="SignalP"/>
    </source>
</evidence>
<dbReference type="Proteomes" id="UP000807353">
    <property type="component" value="Unassembled WGS sequence"/>
</dbReference>
<reference evidence="2" key="1">
    <citation type="submission" date="2020-11" db="EMBL/GenBank/DDBJ databases">
        <authorList>
            <consortium name="DOE Joint Genome Institute"/>
            <person name="Ahrendt S."/>
            <person name="Riley R."/>
            <person name="Andreopoulos W."/>
            <person name="Labutti K."/>
            <person name="Pangilinan J."/>
            <person name="Ruiz-Duenas F.J."/>
            <person name="Barrasa J.M."/>
            <person name="Sanchez-Garcia M."/>
            <person name="Camarero S."/>
            <person name="Miyauchi S."/>
            <person name="Serrano A."/>
            <person name="Linde D."/>
            <person name="Babiker R."/>
            <person name="Drula E."/>
            <person name="Ayuso-Fernandez I."/>
            <person name="Pacheco R."/>
            <person name="Padilla G."/>
            <person name="Ferreira P."/>
            <person name="Barriuso J."/>
            <person name="Kellner H."/>
            <person name="Castanera R."/>
            <person name="Alfaro M."/>
            <person name="Ramirez L."/>
            <person name="Pisabarro A.G."/>
            <person name="Kuo A."/>
            <person name="Tritt A."/>
            <person name="Lipzen A."/>
            <person name="He G."/>
            <person name="Yan M."/>
            <person name="Ng V."/>
            <person name="Cullen D."/>
            <person name="Martin F."/>
            <person name="Rosso M.-N."/>
            <person name="Henrissat B."/>
            <person name="Hibbett D."/>
            <person name="Martinez A.T."/>
            <person name="Grigoriev I.V."/>
        </authorList>
    </citation>
    <scope>NUCLEOTIDE SEQUENCE</scope>
    <source>
        <strain evidence="2">CBS 247.69</strain>
    </source>
</reference>
<keyword evidence="1" id="KW-0732">Signal</keyword>
<gene>
    <name evidence="2" type="ORF">BDZ94DRAFT_1245441</name>
</gene>
<comment type="caution">
    <text evidence="2">The sequence shown here is derived from an EMBL/GenBank/DDBJ whole genome shotgun (WGS) entry which is preliminary data.</text>
</comment>
<dbReference type="EMBL" id="MU150232">
    <property type="protein sequence ID" value="KAF9468471.1"/>
    <property type="molecule type" value="Genomic_DNA"/>
</dbReference>
<keyword evidence="3" id="KW-1185">Reference proteome</keyword>
<protein>
    <submittedName>
        <fullName evidence="2">Uncharacterized protein</fullName>
    </submittedName>
</protein>
<organism evidence="2 3">
    <name type="scientific">Collybia nuda</name>
    <dbReference type="NCBI Taxonomy" id="64659"/>
    <lineage>
        <taxon>Eukaryota</taxon>
        <taxon>Fungi</taxon>
        <taxon>Dikarya</taxon>
        <taxon>Basidiomycota</taxon>
        <taxon>Agaricomycotina</taxon>
        <taxon>Agaricomycetes</taxon>
        <taxon>Agaricomycetidae</taxon>
        <taxon>Agaricales</taxon>
        <taxon>Tricholomatineae</taxon>
        <taxon>Clitocybaceae</taxon>
        <taxon>Collybia</taxon>
    </lineage>
</organism>
<dbReference type="AlphaFoldDB" id="A0A9P6CJ79"/>
<evidence type="ECO:0000313" key="2">
    <source>
        <dbReference type="EMBL" id="KAF9468471.1"/>
    </source>
</evidence>
<evidence type="ECO:0000313" key="3">
    <source>
        <dbReference type="Proteomes" id="UP000807353"/>
    </source>
</evidence>
<sequence length="132" mass="14575">MNLYRHFQLMIYLLLFQRRACIKVTVVKIVAEALHDDGSISSSPVCTSGLISGPSHSHNNSLGVERLHHKGVIRRIIGKGYASSPKAPPPPFLQNGIVGWGYCGYSPSRTGRNKGIFTFRSCSNLDFEGERT</sequence>
<feature type="signal peptide" evidence="1">
    <location>
        <begin position="1"/>
        <end position="21"/>
    </location>
</feature>
<name>A0A9P6CJ79_9AGAR</name>
<feature type="chain" id="PRO_5040357243" evidence="1">
    <location>
        <begin position="22"/>
        <end position="132"/>
    </location>
</feature>
<accession>A0A9P6CJ79</accession>